<dbReference type="SUPFAM" id="SSF49562">
    <property type="entry name" value="C2 domain (Calcium/lipid-binding domain, CaLB)"/>
    <property type="match status" value="1"/>
</dbReference>
<evidence type="ECO:0000313" key="3">
    <source>
        <dbReference type="Ensembl" id="ENSSGRP00000108437.1"/>
    </source>
</evidence>
<dbReference type="FunFam" id="2.60.40.150:FF:000099">
    <property type="entry name" value="Copine 3"/>
    <property type="match status" value="1"/>
</dbReference>
<dbReference type="GO" id="GO:1903265">
    <property type="term" value="P:positive regulation of tumor necrosis factor-mediated signaling pathway"/>
    <property type="evidence" value="ECO:0007669"/>
    <property type="project" value="TreeGrafter"/>
</dbReference>
<comment type="similarity">
    <text evidence="1">Belongs to the copine family.</text>
</comment>
<accession>A0A672T2L8</accession>
<sequence length="399" mass="44135">MAAHCVSKVELSISCNNLLDKDVGSKSDPLCVLLQSVGDDKWSEVERTERVKNCQDPEFSTKLHIDYHFEKVQKLKFGIYDIDNKSVDLKDDDFLGGFECTLGQVCIMKSVALRCAHSYVKSNNFMIMMINNLHTVFQLEAQYSFLDYVMGGCQINFTVGIDFTGSNGDPRSPDSLHYLSPNGVNQYLSAIWSVGQVVQDYDTDKLFPAFGFGAQVPPNFQVSHEFPLNFNANSPYCQGVQGIVDAYRMVLPQIRLYGPTNFSPIINHVARIAAEAAQQTNAAQYCVLLIITDGEITDLDQTRQSIVNSSKLPMSIIIVGVGEADFKAMEFLDGDNGVLKSLTGEPVARDIVQFVPLKQFASAPKEALAQSVLAEVPNQLVSYFKMRNMAPVTPPSPVK</sequence>
<dbReference type="GO" id="GO:0005886">
    <property type="term" value="C:plasma membrane"/>
    <property type="evidence" value="ECO:0007669"/>
    <property type="project" value="TreeGrafter"/>
</dbReference>
<evidence type="ECO:0000313" key="4">
    <source>
        <dbReference type="Proteomes" id="UP000472262"/>
    </source>
</evidence>
<dbReference type="InterPro" id="IPR036465">
    <property type="entry name" value="vWFA_dom_sf"/>
</dbReference>
<dbReference type="InterPro" id="IPR010734">
    <property type="entry name" value="Copine_C"/>
</dbReference>
<reference evidence="3" key="2">
    <citation type="submission" date="2025-09" db="UniProtKB">
        <authorList>
            <consortium name="Ensembl"/>
        </authorList>
    </citation>
    <scope>IDENTIFICATION</scope>
</reference>
<evidence type="ECO:0000259" key="2">
    <source>
        <dbReference type="PROSITE" id="PS50004"/>
    </source>
</evidence>
<dbReference type="CDD" id="cd01459">
    <property type="entry name" value="vWA_copine_like"/>
    <property type="match status" value="1"/>
</dbReference>
<dbReference type="InterPro" id="IPR002035">
    <property type="entry name" value="VWF_A"/>
</dbReference>
<dbReference type="GO" id="GO:0071277">
    <property type="term" value="P:cellular response to calcium ion"/>
    <property type="evidence" value="ECO:0007669"/>
    <property type="project" value="TreeGrafter"/>
</dbReference>
<dbReference type="AlphaFoldDB" id="A0A672T2L8"/>
<dbReference type="InterPro" id="IPR000008">
    <property type="entry name" value="C2_dom"/>
</dbReference>
<dbReference type="SUPFAM" id="SSF53300">
    <property type="entry name" value="vWA-like"/>
    <property type="match status" value="1"/>
</dbReference>
<dbReference type="PANTHER" id="PTHR10857:SF2">
    <property type="entry name" value="COPINE-1"/>
    <property type="match status" value="1"/>
</dbReference>
<dbReference type="InterPro" id="IPR035892">
    <property type="entry name" value="C2_domain_sf"/>
</dbReference>
<dbReference type="Pfam" id="PF07002">
    <property type="entry name" value="Copine"/>
    <property type="match status" value="1"/>
</dbReference>
<dbReference type="InterPro" id="IPR045052">
    <property type="entry name" value="Copine"/>
</dbReference>
<protein>
    <submittedName>
        <fullName evidence="3">Copine-1-like</fullName>
    </submittedName>
</protein>
<dbReference type="GO" id="GO:0005544">
    <property type="term" value="F:calcium-dependent phospholipid binding"/>
    <property type="evidence" value="ECO:0007669"/>
    <property type="project" value="InterPro"/>
</dbReference>
<dbReference type="Ensembl" id="ENSSGRT00000115206.1">
    <property type="protein sequence ID" value="ENSSGRP00000108437.1"/>
    <property type="gene ID" value="ENSSGRG00000053287.1"/>
</dbReference>
<evidence type="ECO:0000256" key="1">
    <source>
        <dbReference type="ARBA" id="ARBA00009048"/>
    </source>
</evidence>
<organism evidence="3 4">
    <name type="scientific">Sinocyclocheilus grahami</name>
    <name type="common">Dianchi golden-line fish</name>
    <name type="synonym">Barbus grahami</name>
    <dbReference type="NCBI Taxonomy" id="75366"/>
    <lineage>
        <taxon>Eukaryota</taxon>
        <taxon>Metazoa</taxon>
        <taxon>Chordata</taxon>
        <taxon>Craniata</taxon>
        <taxon>Vertebrata</taxon>
        <taxon>Euteleostomi</taxon>
        <taxon>Actinopterygii</taxon>
        <taxon>Neopterygii</taxon>
        <taxon>Teleostei</taxon>
        <taxon>Ostariophysi</taxon>
        <taxon>Cypriniformes</taxon>
        <taxon>Cyprinidae</taxon>
        <taxon>Cyprininae</taxon>
        <taxon>Sinocyclocheilus</taxon>
    </lineage>
</organism>
<gene>
    <name evidence="3" type="primary">LOC107581366</name>
</gene>
<dbReference type="PROSITE" id="PS50004">
    <property type="entry name" value="C2"/>
    <property type="match status" value="1"/>
</dbReference>
<dbReference type="SMART" id="SM00239">
    <property type="entry name" value="C2"/>
    <property type="match status" value="1"/>
</dbReference>
<reference evidence="3" key="1">
    <citation type="submission" date="2025-08" db="UniProtKB">
        <authorList>
            <consortium name="Ensembl"/>
        </authorList>
    </citation>
    <scope>IDENTIFICATION</scope>
</reference>
<feature type="domain" description="C2" evidence="2">
    <location>
        <begin position="1"/>
        <end position="115"/>
    </location>
</feature>
<keyword evidence="4" id="KW-1185">Reference proteome</keyword>
<dbReference type="Pfam" id="PF00168">
    <property type="entry name" value="C2"/>
    <property type="match status" value="1"/>
</dbReference>
<dbReference type="PANTHER" id="PTHR10857">
    <property type="entry name" value="COPINE"/>
    <property type="match status" value="1"/>
</dbReference>
<proteinExistence type="inferred from homology"/>
<dbReference type="Gene3D" id="2.60.40.150">
    <property type="entry name" value="C2 domain"/>
    <property type="match status" value="1"/>
</dbReference>
<name>A0A672T2L8_SINGR</name>
<dbReference type="SMART" id="SM00327">
    <property type="entry name" value="VWA"/>
    <property type="match status" value="1"/>
</dbReference>
<dbReference type="GO" id="GO:0043122">
    <property type="term" value="P:regulation of canonical NF-kappaB signal transduction"/>
    <property type="evidence" value="ECO:0007669"/>
    <property type="project" value="TreeGrafter"/>
</dbReference>
<dbReference type="CDD" id="cd04048">
    <property type="entry name" value="C2A_Copine"/>
    <property type="match status" value="1"/>
</dbReference>
<dbReference type="Proteomes" id="UP000472262">
    <property type="component" value="Unassembled WGS sequence"/>
</dbReference>